<reference evidence="6 7" key="1">
    <citation type="submission" date="2015-06" db="EMBL/GenBank/DDBJ databases">
        <title>Survival trade-offs in plant roots during colonization by closely related pathogenic and mutualistic fungi.</title>
        <authorList>
            <person name="Hacquard S."/>
            <person name="Kracher B."/>
            <person name="Hiruma K."/>
            <person name="Weinman A."/>
            <person name="Muench P."/>
            <person name="Garrido Oter R."/>
            <person name="Ver Loren van Themaat E."/>
            <person name="Dallerey J.-F."/>
            <person name="Damm U."/>
            <person name="Henrissat B."/>
            <person name="Lespinet O."/>
            <person name="Thon M."/>
            <person name="Kemen E."/>
            <person name="McHardy A.C."/>
            <person name="Schulze-Lefert P."/>
            <person name="O'Connell R.J."/>
        </authorList>
    </citation>
    <scope>NUCLEOTIDE SEQUENCE [LARGE SCALE GENOMIC DNA]</scope>
    <source>
        <strain evidence="6 7">MAFF 238704</strain>
    </source>
</reference>
<dbReference type="PROSITE" id="PS00141">
    <property type="entry name" value="ASP_PROTEASE"/>
    <property type="match status" value="1"/>
</dbReference>
<keyword evidence="7" id="KW-1185">Reference proteome</keyword>
<dbReference type="PANTHER" id="PTHR47966">
    <property type="entry name" value="BETA-SITE APP-CLEAVING ENZYME, ISOFORM A-RELATED"/>
    <property type="match status" value="1"/>
</dbReference>
<keyword evidence="2 3" id="KW-0064">Aspartyl protease</keyword>
<evidence type="ECO:0000256" key="2">
    <source>
        <dbReference type="ARBA" id="ARBA00022750"/>
    </source>
</evidence>
<dbReference type="Gene3D" id="2.40.70.10">
    <property type="entry name" value="Acid Proteases"/>
    <property type="match status" value="2"/>
</dbReference>
<organism evidence="6 7">
    <name type="scientific">Colletotrichum incanum</name>
    <name type="common">Soybean anthracnose fungus</name>
    <dbReference type="NCBI Taxonomy" id="1573173"/>
    <lineage>
        <taxon>Eukaryota</taxon>
        <taxon>Fungi</taxon>
        <taxon>Dikarya</taxon>
        <taxon>Ascomycota</taxon>
        <taxon>Pezizomycotina</taxon>
        <taxon>Sordariomycetes</taxon>
        <taxon>Hypocreomycetidae</taxon>
        <taxon>Glomerellales</taxon>
        <taxon>Glomerellaceae</taxon>
        <taxon>Colletotrichum</taxon>
        <taxon>Colletotrichum spaethianum species complex</taxon>
    </lineage>
</organism>
<dbReference type="PRINTS" id="PR00792">
    <property type="entry name" value="PEPSIN"/>
</dbReference>
<dbReference type="InterPro" id="IPR001461">
    <property type="entry name" value="Aspartic_peptidase_A1"/>
</dbReference>
<dbReference type="EMBL" id="LFIW01000342">
    <property type="protein sequence ID" value="KZL87018.1"/>
    <property type="molecule type" value="Genomic_DNA"/>
</dbReference>
<sequence length="461" mass="47234">MAGFRRPLALLASALLSSHCLSAPAGGGSATTANGSAGVIQMPIIHFDSKATGILPLVDVGIGNPPQTVRMIIDTGSSDLIAAEAGSAVCKDPEQQCTKSKSGLILGSFDPNQSKGFEKVAGQTLDTTFGTGESYQGPMVKDTLTLGSSQVPAAQIGLMETGSIPPNTPSFSVFGVGPVGNEGAAKQYVNVPARMKEAGVINKNAYGVYLNDFSKRHSTPAEPLQLMKRTYQKLTLPDLEGSDGSITFGGMDTAKFDGKLQDVPLIPDDNGKFGQFVVSFSSMSVSGQAGAGAGVPNDGAKKKRAQAAKGGAGADAAAANFVSNPLPALLDTGNPALDLPLEAVTGMAKALGINTQKDGDATLLGPMPCSMGASMNLVLGFNKDAVKMSVPFSLLMVPATGKEGAAGQCVMPQIVGLKDVGLTSLGAPFLQAMYAVFDVDQNQISLAQAKMNTTESKLVPF</sequence>
<evidence type="ECO:0000256" key="1">
    <source>
        <dbReference type="ARBA" id="ARBA00007447"/>
    </source>
</evidence>
<dbReference type="Proteomes" id="UP000076584">
    <property type="component" value="Unassembled WGS sequence"/>
</dbReference>
<dbReference type="InterPro" id="IPR033121">
    <property type="entry name" value="PEPTIDASE_A1"/>
</dbReference>
<dbReference type="GO" id="GO:0006508">
    <property type="term" value="P:proteolysis"/>
    <property type="evidence" value="ECO:0007669"/>
    <property type="project" value="UniProtKB-KW"/>
</dbReference>
<keyword evidence="4" id="KW-0732">Signal</keyword>
<protein>
    <submittedName>
        <fullName evidence="6">Eukaryotic aspartyl protease</fullName>
    </submittedName>
</protein>
<keyword evidence="3 6" id="KW-0645">Protease</keyword>
<dbReference type="STRING" id="1573173.A0A162PDB5"/>
<dbReference type="AlphaFoldDB" id="A0A162PDB5"/>
<evidence type="ECO:0000313" key="7">
    <source>
        <dbReference type="Proteomes" id="UP000076584"/>
    </source>
</evidence>
<dbReference type="PROSITE" id="PS51767">
    <property type="entry name" value="PEPTIDASE_A1"/>
    <property type="match status" value="1"/>
</dbReference>
<comment type="caution">
    <text evidence="6">The sequence shown here is derived from an EMBL/GenBank/DDBJ whole genome shotgun (WGS) entry which is preliminary data.</text>
</comment>
<dbReference type="InterPro" id="IPR021109">
    <property type="entry name" value="Peptidase_aspartic_dom_sf"/>
</dbReference>
<dbReference type="SUPFAM" id="SSF50630">
    <property type="entry name" value="Acid proteases"/>
    <property type="match status" value="1"/>
</dbReference>
<name>A0A162PDB5_COLIC</name>
<feature type="domain" description="Peptidase A1" evidence="5">
    <location>
        <begin position="56"/>
        <end position="447"/>
    </location>
</feature>
<evidence type="ECO:0000256" key="3">
    <source>
        <dbReference type="RuleBase" id="RU000454"/>
    </source>
</evidence>
<dbReference type="InterPro" id="IPR001969">
    <property type="entry name" value="Aspartic_peptidase_AS"/>
</dbReference>
<dbReference type="Pfam" id="PF00026">
    <property type="entry name" value="Asp"/>
    <property type="match status" value="2"/>
</dbReference>
<evidence type="ECO:0000259" key="5">
    <source>
        <dbReference type="PROSITE" id="PS51767"/>
    </source>
</evidence>
<gene>
    <name evidence="6" type="ORF">CI238_02174</name>
</gene>
<accession>A0A162PDB5</accession>
<dbReference type="GO" id="GO:0004190">
    <property type="term" value="F:aspartic-type endopeptidase activity"/>
    <property type="evidence" value="ECO:0007669"/>
    <property type="project" value="UniProtKB-KW"/>
</dbReference>
<feature type="signal peptide" evidence="4">
    <location>
        <begin position="1"/>
        <end position="22"/>
    </location>
</feature>
<comment type="similarity">
    <text evidence="1 3">Belongs to the peptidase A1 family.</text>
</comment>
<feature type="chain" id="PRO_5007838111" evidence="4">
    <location>
        <begin position="23"/>
        <end position="461"/>
    </location>
</feature>
<proteinExistence type="inferred from homology"/>
<keyword evidence="3" id="KW-0378">Hydrolase</keyword>
<evidence type="ECO:0000256" key="4">
    <source>
        <dbReference type="SAM" id="SignalP"/>
    </source>
</evidence>
<dbReference type="PANTHER" id="PTHR47966:SF65">
    <property type="entry name" value="ASPARTIC-TYPE ENDOPEPTIDASE"/>
    <property type="match status" value="1"/>
</dbReference>
<evidence type="ECO:0000313" key="6">
    <source>
        <dbReference type="EMBL" id="KZL87018.1"/>
    </source>
</evidence>